<name>A0AB39KV65_9CAUL</name>
<feature type="chain" id="PRO_5044215905" evidence="1">
    <location>
        <begin position="23"/>
        <end position="246"/>
    </location>
</feature>
<dbReference type="PANTHER" id="PTHR34387">
    <property type="entry name" value="SLR1258 PROTEIN"/>
    <property type="match status" value="1"/>
</dbReference>
<dbReference type="InterPro" id="IPR052022">
    <property type="entry name" value="26kDa_periplasmic_antigen"/>
</dbReference>
<dbReference type="InterPro" id="IPR007497">
    <property type="entry name" value="SIMPL/DUF541"/>
</dbReference>
<dbReference type="AlphaFoldDB" id="A0AB39KV65"/>
<dbReference type="Gene3D" id="3.30.110.170">
    <property type="entry name" value="Protein of unknown function (DUF541), domain 1"/>
    <property type="match status" value="1"/>
</dbReference>
<gene>
    <name evidence="2" type="ORF">ABOZ73_02130</name>
</gene>
<dbReference type="GO" id="GO:0006974">
    <property type="term" value="P:DNA damage response"/>
    <property type="evidence" value="ECO:0007669"/>
    <property type="project" value="TreeGrafter"/>
</dbReference>
<reference evidence="2" key="1">
    <citation type="submission" date="2024-06" db="EMBL/GenBank/DDBJ databases">
        <title>Caulobacter inopinatus, sp. nov.</title>
        <authorList>
            <person name="Donachie S.P."/>
        </authorList>
    </citation>
    <scope>NUCLEOTIDE SEQUENCE</scope>
    <source>
        <strain evidence="2">73W</strain>
    </source>
</reference>
<accession>A0AB39KV65</accession>
<dbReference type="EMBL" id="CP158375">
    <property type="protein sequence ID" value="XDO97238.1"/>
    <property type="molecule type" value="Genomic_DNA"/>
</dbReference>
<dbReference type="PANTHER" id="PTHR34387:SF1">
    <property type="entry name" value="PERIPLASMIC IMMUNOGENIC PROTEIN"/>
    <property type="match status" value="1"/>
</dbReference>
<sequence>MKTLFRAAALGALLVTAGAASAASAQTVLTAADVQFKATTLNLSAFGETRVAPDMAAITLGVNIEAPTAAEAMKANAARMSQVVAAIKKAGIDSRDIQTSGLNLNPQYAYEQNQPPKLTGYQAANQVTIRVRDLAKLGQTVDATVTAGANTINGISFGLTDPKAAEDAARREAVKALEAKAALYAQATGYKLVRLVSLNEFGGYAPEPPRPMMMMAAKREFADSTPIEGGELRVRVDVSATYEAAR</sequence>
<dbReference type="Pfam" id="PF04402">
    <property type="entry name" value="SIMPL"/>
    <property type="match status" value="1"/>
</dbReference>
<feature type="signal peptide" evidence="1">
    <location>
        <begin position="1"/>
        <end position="22"/>
    </location>
</feature>
<proteinExistence type="predicted"/>
<dbReference type="RefSeq" id="WP_369060325.1">
    <property type="nucleotide sequence ID" value="NZ_CP158375.1"/>
</dbReference>
<evidence type="ECO:0000313" key="2">
    <source>
        <dbReference type="EMBL" id="XDO97238.1"/>
    </source>
</evidence>
<keyword evidence="1" id="KW-0732">Signal</keyword>
<organism evidence="2">
    <name type="scientific">Caulobacter sp. 73W</name>
    <dbReference type="NCBI Taxonomy" id="3161137"/>
    <lineage>
        <taxon>Bacteria</taxon>
        <taxon>Pseudomonadati</taxon>
        <taxon>Pseudomonadota</taxon>
        <taxon>Alphaproteobacteria</taxon>
        <taxon>Caulobacterales</taxon>
        <taxon>Caulobacteraceae</taxon>
        <taxon>Caulobacter</taxon>
    </lineage>
</organism>
<protein>
    <submittedName>
        <fullName evidence="2">SIMPL domain-containing protein</fullName>
    </submittedName>
</protein>
<dbReference type="Gene3D" id="3.30.70.2970">
    <property type="entry name" value="Protein of unknown function (DUF541), domain 2"/>
    <property type="match status" value="1"/>
</dbReference>
<evidence type="ECO:0000256" key="1">
    <source>
        <dbReference type="SAM" id="SignalP"/>
    </source>
</evidence>